<dbReference type="AlphaFoldDB" id="A0A927RCP7"/>
<protein>
    <recommendedName>
        <fullName evidence="2">Outer membrane channel protein CpnT-like N-terminal domain-containing protein</fullName>
    </recommendedName>
</protein>
<evidence type="ECO:0000256" key="1">
    <source>
        <dbReference type="SAM" id="Phobius"/>
    </source>
</evidence>
<gene>
    <name evidence="3" type="ORF">HEB94_008340</name>
</gene>
<dbReference type="EMBL" id="JADBEM010000001">
    <property type="protein sequence ID" value="MBE1611492.1"/>
    <property type="molecule type" value="Genomic_DNA"/>
</dbReference>
<sequence length="306" mass="33316">MGMELPGWLTEPLSWIGLEWPQADEVKLFEAGQAWIAFGMRLLPVSAEASTAAARVVAMNEGRPAEAFYEWWQSEDGPARRLDEDVAAVLIIGAALILFAALTVAMKLLFAVQLAILAMQVAAAVAAAFATFGASSATIPGFVAATRAACTRLVRRFVDDVLKKNIAKLLEKAKALLKKIRQRGLLGGRGPITAKNVTPNATVGDLLKYGLPDVNGSPLSIGKNGRLFKLTERDLLNAVLNPRRGDYIMVARKPNWAEAGVEPPLGYVRDGNHRALNLLRWARQNEKNPGTDPLITWETEIYVIHV</sequence>
<organism evidence="3 4">
    <name type="scientific">Actinopolymorpha pittospori</name>
    <dbReference type="NCBI Taxonomy" id="648752"/>
    <lineage>
        <taxon>Bacteria</taxon>
        <taxon>Bacillati</taxon>
        <taxon>Actinomycetota</taxon>
        <taxon>Actinomycetes</taxon>
        <taxon>Propionibacteriales</taxon>
        <taxon>Actinopolymorphaceae</taxon>
        <taxon>Actinopolymorpha</taxon>
    </lineage>
</organism>
<dbReference type="InterPro" id="IPR057746">
    <property type="entry name" value="CpnT-like_N"/>
</dbReference>
<comment type="caution">
    <text evidence="3">The sequence shown here is derived from an EMBL/GenBank/DDBJ whole genome shotgun (WGS) entry which is preliminary data.</text>
</comment>
<keyword evidence="1" id="KW-0812">Transmembrane</keyword>
<dbReference type="RefSeq" id="WP_192754698.1">
    <property type="nucleotide sequence ID" value="NZ_BAABJL010000178.1"/>
</dbReference>
<proteinExistence type="predicted"/>
<accession>A0A927RCP7</accession>
<feature type="transmembrane region" description="Helical" evidence="1">
    <location>
        <begin position="110"/>
        <end position="132"/>
    </location>
</feature>
<keyword evidence="1" id="KW-0472">Membrane</keyword>
<evidence type="ECO:0000259" key="2">
    <source>
        <dbReference type="Pfam" id="PF25547"/>
    </source>
</evidence>
<dbReference type="Pfam" id="PF25547">
    <property type="entry name" value="WXG100_2"/>
    <property type="match status" value="1"/>
</dbReference>
<dbReference type="Proteomes" id="UP000638648">
    <property type="component" value="Unassembled WGS sequence"/>
</dbReference>
<name>A0A927RCP7_9ACTN</name>
<feature type="domain" description="Outer membrane channel protein CpnT-like N-terminal" evidence="2">
    <location>
        <begin position="19"/>
        <end position="146"/>
    </location>
</feature>
<evidence type="ECO:0000313" key="3">
    <source>
        <dbReference type="EMBL" id="MBE1611492.1"/>
    </source>
</evidence>
<feature type="transmembrane region" description="Helical" evidence="1">
    <location>
        <begin position="86"/>
        <end position="104"/>
    </location>
</feature>
<keyword evidence="4" id="KW-1185">Reference proteome</keyword>
<evidence type="ECO:0000313" key="4">
    <source>
        <dbReference type="Proteomes" id="UP000638648"/>
    </source>
</evidence>
<reference evidence="3" key="1">
    <citation type="submission" date="2020-10" db="EMBL/GenBank/DDBJ databases">
        <title>Sequencing the genomes of 1000 actinobacteria strains.</title>
        <authorList>
            <person name="Klenk H.-P."/>
        </authorList>
    </citation>
    <scope>NUCLEOTIDE SEQUENCE</scope>
    <source>
        <strain evidence="3">DSM 45354</strain>
    </source>
</reference>
<keyword evidence="1" id="KW-1133">Transmembrane helix</keyword>